<dbReference type="InterPro" id="IPR036866">
    <property type="entry name" value="RibonucZ/Hydroxyglut_hydro"/>
</dbReference>
<gene>
    <name evidence="2" type="ORF">ACFSQW_08035</name>
</gene>
<evidence type="ECO:0000313" key="2">
    <source>
        <dbReference type="EMBL" id="MFD2554336.1"/>
    </source>
</evidence>
<dbReference type="Pfam" id="PF12706">
    <property type="entry name" value="Lactamase_B_2"/>
    <property type="match status" value="1"/>
</dbReference>
<dbReference type="SMART" id="SM00849">
    <property type="entry name" value="Lactamase_B"/>
    <property type="match status" value="1"/>
</dbReference>
<comment type="caution">
    <text evidence="2">The sequence shown here is derived from an EMBL/GenBank/DDBJ whole genome shotgun (WGS) entry which is preliminary data.</text>
</comment>
<dbReference type="Proteomes" id="UP001597440">
    <property type="component" value="Unassembled WGS sequence"/>
</dbReference>
<dbReference type="InterPro" id="IPR052533">
    <property type="entry name" value="WalJ/YycJ-like"/>
</dbReference>
<reference evidence="3" key="1">
    <citation type="journal article" date="2019" name="Int. J. Syst. Evol. Microbiol.">
        <title>The Global Catalogue of Microorganisms (GCM) 10K type strain sequencing project: providing services to taxonomists for standard genome sequencing and annotation.</title>
        <authorList>
            <consortium name="The Broad Institute Genomics Platform"/>
            <consortium name="The Broad Institute Genome Sequencing Center for Infectious Disease"/>
            <person name="Wu L."/>
            <person name="Ma J."/>
        </authorList>
    </citation>
    <scope>NUCLEOTIDE SEQUENCE [LARGE SCALE GENOMIC DNA]</scope>
    <source>
        <strain evidence="3">KCTC 52298</strain>
    </source>
</reference>
<dbReference type="RefSeq" id="WP_210355867.1">
    <property type="nucleotide sequence ID" value="NZ_JAEQMU010000006.1"/>
</dbReference>
<dbReference type="PANTHER" id="PTHR47619">
    <property type="entry name" value="METALLO-HYDROLASE YYCJ-RELATED"/>
    <property type="match status" value="1"/>
</dbReference>
<accession>A0ABW5KZI6</accession>
<name>A0ABW5KZI6_9SPHI</name>
<organism evidence="2 3">
    <name type="scientific">Sphingobacterium tabacisoli</name>
    <dbReference type="NCBI Taxonomy" id="2044855"/>
    <lineage>
        <taxon>Bacteria</taxon>
        <taxon>Pseudomonadati</taxon>
        <taxon>Bacteroidota</taxon>
        <taxon>Sphingobacteriia</taxon>
        <taxon>Sphingobacteriales</taxon>
        <taxon>Sphingobacteriaceae</taxon>
        <taxon>Sphingobacterium</taxon>
    </lineage>
</organism>
<dbReference type="InterPro" id="IPR001279">
    <property type="entry name" value="Metallo-B-lactamas"/>
</dbReference>
<sequence length="273" mass="30706">MKYAAIASGSNGNCYYVAKGEDVVLVDIGINTKHVELRMAKLGLSPAGIKAIFITHEHGDHIRGLSVFCKRYQIPVYLTEGTYKGTKLRLPEHLVHIIHADARTAVGDLTVIGIPKYHDAKEPCSFVVTDGTTNVSILTDLGRGCDNVKHVIKHSDVLLLESNYDEEMLRTGRYSYYLKNRISSGWGHISNREALELLLENRSPRLRHLILGHLSGENNTVDIVEQTFAPHCEEIELSIALRTEETPLYEYVPAMQTISRFVYVEQQITLTQF</sequence>
<dbReference type="EMBL" id="JBHULD010000008">
    <property type="protein sequence ID" value="MFD2554336.1"/>
    <property type="molecule type" value="Genomic_DNA"/>
</dbReference>
<protein>
    <submittedName>
        <fullName evidence="2">MBL fold metallo-hydrolase</fullName>
    </submittedName>
</protein>
<proteinExistence type="predicted"/>
<keyword evidence="3" id="KW-1185">Reference proteome</keyword>
<dbReference type="Gene3D" id="3.60.15.10">
    <property type="entry name" value="Ribonuclease Z/Hydroxyacylglutathione hydrolase-like"/>
    <property type="match status" value="1"/>
</dbReference>
<dbReference type="SUPFAM" id="SSF56281">
    <property type="entry name" value="Metallo-hydrolase/oxidoreductase"/>
    <property type="match status" value="1"/>
</dbReference>
<feature type="domain" description="Metallo-beta-lactamase" evidence="1">
    <location>
        <begin position="11"/>
        <end position="181"/>
    </location>
</feature>
<evidence type="ECO:0000259" key="1">
    <source>
        <dbReference type="SMART" id="SM00849"/>
    </source>
</evidence>
<evidence type="ECO:0000313" key="3">
    <source>
        <dbReference type="Proteomes" id="UP001597440"/>
    </source>
</evidence>
<dbReference type="PANTHER" id="PTHR47619:SF1">
    <property type="entry name" value="EXODEOXYRIBONUCLEASE WALJ"/>
    <property type="match status" value="1"/>
</dbReference>